<dbReference type="AlphaFoldDB" id="A0A9P1EC21"/>
<keyword evidence="3" id="KW-1185">Reference proteome</keyword>
<gene>
    <name evidence="2" type="ORF">CEURO_LOCUS12698</name>
</gene>
<feature type="non-terminal residue" evidence="2">
    <location>
        <position position="99"/>
    </location>
</feature>
<protein>
    <submittedName>
        <fullName evidence="2">Uncharacterized protein</fullName>
    </submittedName>
</protein>
<comment type="caution">
    <text evidence="2">The sequence shown here is derived from an EMBL/GenBank/DDBJ whole genome shotgun (WGS) entry which is preliminary data.</text>
</comment>
<dbReference type="EMBL" id="CAMAPE010000031">
    <property type="protein sequence ID" value="CAH9094333.1"/>
    <property type="molecule type" value="Genomic_DNA"/>
</dbReference>
<evidence type="ECO:0000313" key="2">
    <source>
        <dbReference type="EMBL" id="CAH9094333.1"/>
    </source>
</evidence>
<name>A0A9P1EC21_CUSEU</name>
<organism evidence="2 3">
    <name type="scientific">Cuscuta europaea</name>
    <name type="common">European dodder</name>
    <dbReference type="NCBI Taxonomy" id="41803"/>
    <lineage>
        <taxon>Eukaryota</taxon>
        <taxon>Viridiplantae</taxon>
        <taxon>Streptophyta</taxon>
        <taxon>Embryophyta</taxon>
        <taxon>Tracheophyta</taxon>
        <taxon>Spermatophyta</taxon>
        <taxon>Magnoliopsida</taxon>
        <taxon>eudicotyledons</taxon>
        <taxon>Gunneridae</taxon>
        <taxon>Pentapetalae</taxon>
        <taxon>asterids</taxon>
        <taxon>lamiids</taxon>
        <taxon>Solanales</taxon>
        <taxon>Convolvulaceae</taxon>
        <taxon>Cuscuteae</taxon>
        <taxon>Cuscuta</taxon>
        <taxon>Cuscuta subgen. Cuscuta</taxon>
    </lineage>
</organism>
<evidence type="ECO:0000256" key="1">
    <source>
        <dbReference type="SAM" id="SignalP"/>
    </source>
</evidence>
<dbReference type="Proteomes" id="UP001152484">
    <property type="component" value="Unassembled WGS sequence"/>
</dbReference>
<feature type="signal peptide" evidence="1">
    <location>
        <begin position="1"/>
        <end position="23"/>
    </location>
</feature>
<sequence>MGYNKKMTLMFVLAILLPWLTFAKDSPSNPENSDEAANDLAAKIHFCMADWLSFYISYPYEGPISSTQLAHVEDHCHEYVTCQVLKKDCPPKLQANYNV</sequence>
<reference evidence="2" key="1">
    <citation type="submission" date="2022-07" db="EMBL/GenBank/DDBJ databases">
        <authorList>
            <person name="Macas J."/>
            <person name="Novak P."/>
            <person name="Neumann P."/>
        </authorList>
    </citation>
    <scope>NUCLEOTIDE SEQUENCE</scope>
</reference>
<proteinExistence type="predicted"/>
<keyword evidence="1" id="KW-0732">Signal</keyword>
<feature type="chain" id="PRO_5040288524" evidence="1">
    <location>
        <begin position="24"/>
        <end position="99"/>
    </location>
</feature>
<accession>A0A9P1EC21</accession>
<evidence type="ECO:0000313" key="3">
    <source>
        <dbReference type="Proteomes" id="UP001152484"/>
    </source>
</evidence>